<name>A0A7X0RK81_9ACTN</name>
<reference evidence="1 2" key="1">
    <citation type="submission" date="2020-08" db="EMBL/GenBank/DDBJ databases">
        <authorList>
            <person name="Seo M.-J."/>
        </authorList>
    </citation>
    <scope>NUCLEOTIDE SEQUENCE [LARGE SCALE GENOMIC DNA]</scope>
    <source>
        <strain evidence="1 2">KIGAM211</strain>
    </source>
</reference>
<keyword evidence="2" id="KW-1185">Reference proteome</keyword>
<dbReference type="PROSITE" id="PS51257">
    <property type="entry name" value="PROKAR_LIPOPROTEIN"/>
    <property type="match status" value="1"/>
</dbReference>
<evidence type="ECO:0000313" key="1">
    <source>
        <dbReference type="EMBL" id="MBB6629842.1"/>
    </source>
</evidence>
<dbReference type="AlphaFoldDB" id="A0A7X0RK81"/>
<dbReference type="EMBL" id="JACKXE010000002">
    <property type="protein sequence ID" value="MBB6629842.1"/>
    <property type="molecule type" value="Genomic_DNA"/>
</dbReference>
<accession>A0A7X0RK81</accession>
<gene>
    <name evidence="1" type="ORF">H5V45_21165</name>
</gene>
<comment type="caution">
    <text evidence="1">The sequence shown here is derived from an EMBL/GenBank/DDBJ whole genome shotgun (WGS) entry which is preliminary data.</text>
</comment>
<dbReference type="RefSeq" id="WP_185255056.1">
    <property type="nucleotide sequence ID" value="NZ_JACKXE010000002.1"/>
</dbReference>
<evidence type="ECO:0008006" key="3">
    <source>
        <dbReference type="Google" id="ProtNLM"/>
    </source>
</evidence>
<organism evidence="1 2">
    <name type="scientific">Nocardioides luti</name>
    <dbReference type="NCBI Taxonomy" id="2761101"/>
    <lineage>
        <taxon>Bacteria</taxon>
        <taxon>Bacillati</taxon>
        <taxon>Actinomycetota</taxon>
        <taxon>Actinomycetes</taxon>
        <taxon>Propionibacteriales</taxon>
        <taxon>Nocardioidaceae</taxon>
        <taxon>Nocardioides</taxon>
    </lineage>
</organism>
<protein>
    <recommendedName>
        <fullName evidence="3">Lipoprotein</fullName>
    </recommendedName>
</protein>
<proteinExistence type="predicted"/>
<sequence length="122" mass="12585">MRYVVAALSVVLLAACSGGGDEPAAQVRPWGKPAEVRGSAVTVQFTGSACQKSRDYRAEETSEQVVLTVRETTGGGSCVAMAVTYTVVAELEAPLGDRALVDGACLLEKYADDPDVCGADAS</sequence>
<dbReference type="Proteomes" id="UP000523955">
    <property type="component" value="Unassembled WGS sequence"/>
</dbReference>
<evidence type="ECO:0000313" key="2">
    <source>
        <dbReference type="Proteomes" id="UP000523955"/>
    </source>
</evidence>